<keyword evidence="1" id="KW-0812">Transmembrane</keyword>
<protein>
    <submittedName>
        <fullName evidence="2">Uncharacterized protein</fullName>
    </submittedName>
</protein>
<keyword evidence="1" id="KW-0472">Membrane</keyword>
<keyword evidence="1" id="KW-1133">Transmembrane helix</keyword>
<reference evidence="3" key="1">
    <citation type="submission" date="2014-09" db="EMBL/GenBank/DDBJ databases">
        <authorList>
            <person name="Sauder A.B."/>
            <person name="McKenzie Q.R."/>
            <person name="Temple L.M."/>
            <person name="Alexis B.K."/>
            <person name="Al-Atrache Z."/>
            <person name="Lewis L.O."/>
            <person name="Loesser-Casey K.E."/>
            <person name="Mitchell K.J."/>
        </authorList>
    </citation>
    <scope>NUCLEOTIDE SEQUENCE [LARGE SCALE GENOMIC DNA]</scope>
</reference>
<proteinExistence type="predicted"/>
<dbReference type="Proteomes" id="UP000026902">
    <property type="component" value="Segment"/>
</dbReference>
<accession>A0A024AZS2</accession>
<feature type="transmembrane region" description="Helical" evidence="1">
    <location>
        <begin position="53"/>
        <end position="77"/>
    </location>
</feature>
<evidence type="ECO:0000313" key="2">
    <source>
        <dbReference type="EMBL" id="AHZ09446.1"/>
    </source>
</evidence>
<dbReference type="KEGG" id="vg:19526312"/>
<keyword evidence="3" id="KW-1185">Reference proteome</keyword>
<name>A0A024AZS2_9CAUD</name>
<organism evidence="2 3">
    <name type="scientific">Bacillus phage CAM003</name>
    <dbReference type="NCBI Taxonomy" id="1486657"/>
    <lineage>
        <taxon>Viruses</taxon>
        <taxon>Duplodnaviria</taxon>
        <taxon>Heunggongvirae</taxon>
        <taxon>Uroviricota</taxon>
        <taxon>Caudoviricetes</taxon>
        <taxon>Herelleviridae</taxon>
        <taxon>Bastillevirinae</taxon>
        <taxon>Bastillevirus</taxon>
        <taxon>Bastillevirus CAM003</taxon>
    </lineage>
</organism>
<sequence>MGMTEGYEIYKEFIWFMVAAYALCCTPLIAGLIQMVKYHDTDLERATNGLKLMGWGFMGFLGSVLFLSIIQGVAAAAMR</sequence>
<evidence type="ECO:0000313" key="3">
    <source>
        <dbReference type="Proteomes" id="UP000026902"/>
    </source>
</evidence>
<feature type="transmembrane region" description="Helical" evidence="1">
    <location>
        <begin position="12"/>
        <end position="33"/>
    </location>
</feature>
<evidence type="ECO:0000256" key="1">
    <source>
        <dbReference type="SAM" id="Phobius"/>
    </source>
</evidence>
<dbReference type="EMBL" id="KJ489397">
    <property type="protein sequence ID" value="AHZ09446.1"/>
    <property type="molecule type" value="Genomic_DNA"/>
</dbReference>
<dbReference type="GeneID" id="19526312"/>
<dbReference type="RefSeq" id="YP_009036912.1">
    <property type="nucleotide sequence ID" value="NC_024216.1"/>
</dbReference>